<dbReference type="InterPro" id="IPR050483">
    <property type="entry name" value="CoA-transferase_III_domain"/>
</dbReference>
<name>A0A5J6MI87_9PROT</name>
<gene>
    <name evidence="2" type="ORF">FRZ44_12600</name>
</gene>
<dbReference type="RefSeq" id="WP_151176379.1">
    <property type="nucleotide sequence ID" value="NZ_CP042906.1"/>
</dbReference>
<dbReference type="PANTHER" id="PTHR48207:SF3">
    <property type="entry name" value="SUCCINATE--HYDROXYMETHYLGLUTARATE COA-TRANSFERASE"/>
    <property type="match status" value="1"/>
</dbReference>
<dbReference type="OrthoDB" id="9781472at2"/>
<protein>
    <submittedName>
        <fullName evidence="2">CoA transferase</fullName>
    </submittedName>
</protein>
<evidence type="ECO:0000256" key="1">
    <source>
        <dbReference type="ARBA" id="ARBA00022679"/>
    </source>
</evidence>
<dbReference type="Pfam" id="PF02515">
    <property type="entry name" value="CoA_transf_3"/>
    <property type="match status" value="1"/>
</dbReference>
<organism evidence="2 3">
    <name type="scientific">Hypericibacter terrae</name>
    <dbReference type="NCBI Taxonomy" id="2602015"/>
    <lineage>
        <taxon>Bacteria</taxon>
        <taxon>Pseudomonadati</taxon>
        <taxon>Pseudomonadota</taxon>
        <taxon>Alphaproteobacteria</taxon>
        <taxon>Rhodospirillales</taxon>
        <taxon>Dongiaceae</taxon>
        <taxon>Hypericibacter</taxon>
    </lineage>
</organism>
<dbReference type="GO" id="GO:0008410">
    <property type="term" value="F:CoA-transferase activity"/>
    <property type="evidence" value="ECO:0007669"/>
    <property type="project" value="TreeGrafter"/>
</dbReference>
<dbReference type="KEGG" id="htq:FRZ44_12600"/>
<dbReference type="PANTHER" id="PTHR48207">
    <property type="entry name" value="SUCCINATE--HYDROXYMETHYLGLUTARATE COA-TRANSFERASE"/>
    <property type="match status" value="1"/>
</dbReference>
<keyword evidence="3" id="KW-1185">Reference proteome</keyword>
<keyword evidence="1 2" id="KW-0808">Transferase</keyword>
<proteinExistence type="predicted"/>
<dbReference type="InterPro" id="IPR044855">
    <property type="entry name" value="CoA-Trfase_III_dom3_sf"/>
</dbReference>
<sequence>MQGIRIVDLTSVLSGPYCTWLLGSLGAEIIKVENPDGDMARVSPPFKDGISLYFASLNRNKRSLVLDLKQPDGREALHRLLATADVFIENMRPGVRDRLGCSDEDLLRINPRLVRASISGFGQEGSLARRPAYDIVVQAMSGMMSINGSLGGEPTRVGFSVGDIASGLFCAIGILERLYRRDAKGAAQTPPVDVSMLACQWACLENAFARYLNAGIVPGPIGSRHPSFTPFEPYPTADHDIVIALGSAKDWGRFCQAIGRPDLEHDPRFEQDEPRLANRDLLDEVLGAHLRAHPSAYWLETLAAAAIPCSAVNNIASIAESDIAREYAAFSTVETAEGGPMSFVRSPIAPRNAPPERAAPALGQDTRDILRELGYGEGEIEALATFPR</sequence>
<dbReference type="SUPFAM" id="SSF89796">
    <property type="entry name" value="CoA-transferase family III (CaiB/BaiF)"/>
    <property type="match status" value="1"/>
</dbReference>
<evidence type="ECO:0000313" key="2">
    <source>
        <dbReference type="EMBL" id="QEX15970.1"/>
    </source>
</evidence>
<dbReference type="InterPro" id="IPR003673">
    <property type="entry name" value="CoA-Trfase_fam_III"/>
</dbReference>
<evidence type="ECO:0000313" key="3">
    <source>
        <dbReference type="Proteomes" id="UP000326202"/>
    </source>
</evidence>
<dbReference type="Gene3D" id="3.40.50.10540">
    <property type="entry name" value="Crotonobetainyl-coa:carnitine coa-transferase, domain 1"/>
    <property type="match status" value="1"/>
</dbReference>
<reference evidence="2 3" key="1">
    <citation type="submission" date="2019-08" db="EMBL/GenBank/DDBJ databases">
        <title>Hyperibacter terrae gen. nov., sp. nov. and Hyperibacter viscosus sp. nov., two new members in the family Rhodospirillaceae isolated from the rhizosphere of Hypericum perforatum.</title>
        <authorList>
            <person name="Noviana Z."/>
        </authorList>
    </citation>
    <scope>NUCLEOTIDE SEQUENCE [LARGE SCALE GENOMIC DNA]</scope>
    <source>
        <strain evidence="2 3">R5913</strain>
    </source>
</reference>
<accession>A0A5J6MI87</accession>
<dbReference type="EMBL" id="CP042906">
    <property type="protein sequence ID" value="QEX15970.1"/>
    <property type="molecule type" value="Genomic_DNA"/>
</dbReference>
<dbReference type="InterPro" id="IPR023606">
    <property type="entry name" value="CoA-Trfase_III_dom_1_sf"/>
</dbReference>
<dbReference type="AlphaFoldDB" id="A0A5J6MI87"/>
<dbReference type="Proteomes" id="UP000326202">
    <property type="component" value="Chromosome"/>
</dbReference>
<dbReference type="Gene3D" id="3.30.1540.10">
    <property type="entry name" value="formyl-coa transferase, domain 3"/>
    <property type="match status" value="1"/>
</dbReference>